<protein>
    <submittedName>
        <fullName evidence="1">Uncharacterized protein</fullName>
    </submittedName>
</protein>
<name>A0ABW2STY5_9ACTN</name>
<comment type="caution">
    <text evidence="1">The sequence shown here is derived from an EMBL/GenBank/DDBJ whole genome shotgun (WGS) entry which is preliminary data.</text>
</comment>
<proteinExistence type="predicted"/>
<keyword evidence="2" id="KW-1185">Reference proteome</keyword>
<organism evidence="1 2">
    <name type="scientific">Streptosporangium amethystogenes subsp. fukuiense</name>
    <dbReference type="NCBI Taxonomy" id="698418"/>
    <lineage>
        <taxon>Bacteria</taxon>
        <taxon>Bacillati</taxon>
        <taxon>Actinomycetota</taxon>
        <taxon>Actinomycetes</taxon>
        <taxon>Streptosporangiales</taxon>
        <taxon>Streptosporangiaceae</taxon>
        <taxon>Streptosporangium</taxon>
    </lineage>
</organism>
<reference evidence="2" key="1">
    <citation type="journal article" date="2019" name="Int. J. Syst. Evol. Microbiol.">
        <title>The Global Catalogue of Microorganisms (GCM) 10K type strain sequencing project: providing services to taxonomists for standard genome sequencing and annotation.</title>
        <authorList>
            <consortium name="The Broad Institute Genomics Platform"/>
            <consortium name="The Broad Institute Genome Sequencing Center for Infectious Disease"/>
            <person name="Wu L."/>
            <person name="Ma J."/>
        </authorList>
    </citation>
    <scope>NUCLEOTIDE SEQUENCE [LARGE SCALE GENOMIC DNA]</scope>
    <source>
        <strain evidence="2">JCM 10083</strain>
    </source>
</reference>
<evidence type="ECO:0000313" key="2">
    <source>
        <dbReference type="Proteomes" id="UP001596514"/>
    </source>
</evidence>
<sequence>MTVTQFRDLPLADHDREWDSEAADRRVRTWAGAEEEPNARYREAHLWYDGDEPDNFGSYKLPVADVIGGELKAVPHAVHAAAAIMNGARGGIKVPAEDVGRIKSHLAKYYAKMGETPPWEH</sequence>
<dbReference type="RefSeq" id="WP_343963137.1">
    <property type="nucleotide sequence ID" value="NZ_BAAAGK010000014.1"/>
</dbReference>
<dbReference type="Proteomes" id="UP001596514">
    <property type="component" value="Unassembled WGS sequence"/>
</dbReference>
<gene>
    <name evidence="1" type="ORF">ACFQVD_05480</name>
</gene>
<accession>A0ABW2STY5</accession>
<evidence type="ECO:0000313" key="1">
    <source>
        <dbReference type="EMBL" id="MFC7599557.1"/>
    </source>
</evidence>
<dbReference type="EMBL" id="JBHTEE010000001">
    <property type="protein sequence ID" value="MFC7599557.1"/>
    <property type="molecule type" value="Genomic_DNA"/>
</dbReference>